<name>A0A239XWK2_9FLAO</name>
<organism evidence="2 3">
    <name type="scientific">Chryseobacterium taklimakanense</name>
    <dbReference type="NCBI Taxonomy" id="536441"/>
    <lineage>
        <taxon>Bacteria</taxon>
        <taxon>Pseudomonadati</taxon>
        <taxon>Bacteroidota</taxon>
        <taxon>Flavobacteriia</taxon>
        <taxon>Flavobacteriales</taxon>
        <taxon>Weeksellaceae</taxon>
        <taxon>Chryseobacterium group</taxon>
        <taxon>Chryseobacterium</taxon>
    </lineage>
</organism>
<dbReference type="KEGG" id="ctak:4412677_02372"/>
<dbReference type="RefSeq" id="WP_095073435.1">
    <property type="nucleotide sequence ID" value="NZ_LT906465.1"/>
</dbReference>
<protein>
    <submittedName>
        <fullName evidence="2">Trifunctional nucleotide phosphoesterase protein YfkN</fullName>
    </submittedName>
</protein>
<gene>
    <name evidence="2" type="primary">yfkN_1</name>
    <name evidence="2" type="ORF">SAMEA4412677_02372</name>
</gene>
<evidence type="ECO:0000313" key="3">
    <source>
        <dbReference type="Proteomes" id="UP000215196"/>
    </source>
</evidence>
<evidence type="ECO:0000259" key="1">
    <source>
        <dbReference type="Pfam" id="PF02872"/>
    </source>
</evidence>
<dbReference type="GO" id="GO:0009166">
    <property type="term" value="P:nucleotide catabolic process"/>
    <property type="evidence" value="ECO:0007669"/>
    <property type="project" value="InterPro"/>
</dbReference>
<dbReference type="InterPro" id="IPR008334">
    <property type="entry name" value="5'-Nucleotdase_C"/>
</dbReference>
<proteinExistence type="predicted"/>
<dbReference type="PANTHER" id="PTHR11575">
    <property type="entry name" value="5'-NUCLEOTIDASE-RELATED"/>
    <property type="match status" value="1"/>
</dbReference>
<dbReference type="Gene3D" id="3.90.780.10">
    <property type="entry name" value="5'-Nucleotidase, C-terminal domain"/>
    <property type="match status" value="1"/>
</dbReference>
<reference evidence="2 3" key="1">
    <citation type="submission" date="2017-06" db="EMBL/GenBank/DDBJ databases">
        <authorList>
            <consortium name="Pathogen Informatics"/>
        </authorList>
    </citation>
    <scope>NUCLEOTIDE SEQUENCE [LARGE SCALE GENOMIC DNA]</scope>
    <source>
        <strain evidence="2 3">NCTC13490</strain>
    </source>
</reference>
<dbReference type="PANTHER" id="PTHR11575:SF24">
    <property type="entry name" value="5'-NUCLEOTIDASE"/>
    <property type="match status" value="1"/>
</dbReference>
<dbReference type="PRINTS" id="PR01607">
    <property type="entry name" value="APYRASEFAMLY"/>
</dbReference>
<dbReference type="GO" id="GO:0030288">
    <property type="term" value="C:outer membrane-bounded periplasmic space"/>
    <property type="evidence" value="ECO:0007669"/>
    <property type="project" value="TreeGrafter"/>
</dbReference>
<keyword evidence="3" id="KW-1185">Reference proteome</keyword>
<evidence type="ECO:0000313" key="2">
    <source>
        <dbReference type="EMBL" id="SNV50453.1"/>
    </source>
</evidence>
<dbReference type="Pfam" id="PF02872">
    <property type="entry name" value="5_nucleotid_C"/>
    <property type="match status" value="1"/>
</dbReference>
<dbReference type="Proteomes" id="UP000215196">
    <property type="component" value="Chromosome 1"/>
</dbReference>
<dbReference type="PROSITE" id="PS51257">
    <property type="entry name" value="PROKAR_LIPOPROTEIN"/>
    <property type="match status" value="1"/>
</dbReference>
<dbReference type="SUPFAM" id="SSF55816">
    <property type="entry name" value="5'-nucleotidase (syn. UDP-sugar hydrolase), C-terminal domain"/>
    <property type="match status" value="1"/>
</dbReference>
<sequence length="250" mass="27416">MKNRIIVLGFASMALVSCRTPMNLTNIQTQKNISIAQSIPEDGATAMVIEPYKKSLESQMDTKISYTNAELTKQGDNSSLGNLLADYTFQGAKEWAAKNNVAKIDGAVINIGGIRTNIGKGDILLRHIYEVMPFENELVIVKMTGAQLQAMFGYYLQTQKNNPVSNMVIETEAGKINKALINGAAVDPAQTYFIATSDYLALGGDNMKFFSAGEMISTGVKLRDLYIEKFKQNPNVTAPADLRLIFKGKK</sequence>
<accession>A0A239XWK2</accession>
<dbReference type="EMBL" id="LT906465">
    <property type="protein sequence ID" value="SNV50453.1"/>
    <property type="molecule type" value="Genomic_DNA"/>
</dbReference>
<feature type="domain" description="5'-Nucleotidase C-terminal" evidence="1">
    <location>
        <begin position="71"/>
        <end position="210"/>
    </location>
</feature>
<dbReference type="GO" id="GO:0016787">
    <property type="term" value="F:hydrolase activity"/>
    <property type="evidence" value="ECO:0007669"/>
    <property type="project" value="InterPro"/>
</dbReference>
<dbReference type="InterPro" id="IPR036907">
    <property type="entry name" value="5'-Nucleotdase_C_sf"/>
</dbReference>
<dbReference type="InterPro" id="IPR006179">
    <property type="entry name" value="5_nucleotidase/apyrase"/>
</dbReference>
<dbReference type="AlphaFoldDB" id="A0A239XWK2"/>